<name>A0A0G0ZCB6_9BACT</name>
<feature type="domain" description="DUF4340" evidence="1">
    <location>
        <begin position="73"/>
        <end position="240"/>
    </location>
</feature>
<sequence>MTKRNIVFLLSIFIVLMAISWWPKIAEKLPKPKAKPVVDFSAWHSGNTSQITIKQGSQSAVLLKQEGKWKIAGFKSDEGKIKDLINSLQNTEVKYTVSENTLNQEEYSLSTASGTNLSLKGPEKNLSLVTGKKAPLENGYYFRLEDSDRVYVASGDLPDKLNTQVSYWRDKTVANLDSHKLTEIKISGQKSFILRKNADNKWQLIYGNKTTDLKSEDINGILDKLMPLTADGFADTNEKDSFRKSRHDWTVNITGSDFSSQLQAQTQDGYFLVSYSGNPEIYKIYNFNLNPLITVWEKSQ</sequence>
<reference evidence="2 3" key="1">
    <citation type="journal article" date="2015" name="Nature">
        <title>rRNA introns, odd ribosomes, and small enigmatic genomes across a large radiation of phyla.</title>
        <authorList>
            <person name="Brown C.T."/>
            <person name="Hug L.A."/>
            <person name="Thomas B.C."/>
            <person name="Sharon I."/>
            <person name="Castelle C.J."/>
            <person name="Singh A."/>
            <person name="Wilkins M.J."/>
            <person name="Williams K.H."/>
            <person name="Banfield J.F."/>
        </authorList>
    </citation>
    <scope>NUCLEOTIDE SEQUENCE [LARGE SCALE GENOMIC DNA]</scope>
</reference>
<evidence type="ECO:0000313" key="3">
    <source>
        <dbReference type="Proteomes" id="UP000034320"/>
    </source>
</evidence>
<evidence type="ECO:0000259" key="1">
    <source>
        <dbReference type="Pfam" id="PF14238"/>
    </source>
</evidence>
<gene>
    <name evidence="2" type="ORF">UV09_C0018G0028</name>
</gene>
<evidence type="ECO:0000313" key="2">
    <source>
        <dbReference type="EMBL" id="KKS46352.1"/>
    </source>
</evidence>
<protein>
    <recommendedName>
        <fullName evidence="1">DUF4340 domain-containing protein</fullName>
    </recommendedName>
</protein>
<dbReference type="EMBL" id="LCDD01000018">
    <property type="protein sequence ID" value="KKS46352.1"/>
    <property type="molecule type" value="Genomic_DNA"/>
</dbReference>
<dbReference type="Proteomes" id="UP000034320">
    <property type="component" value="Unassembled WGS sequence"/>
</dbReference>
<dbReference type="AlphaFoldDB" id="A0A0G0ZCB6"/>
<proteinExistence type="predicted"/>
<organism evidence="2 3">
    <name type="scientific">Candidatus Gottesmanbacteria bacterium GW2011_GWA2_42_18</name>
    <dbReference type="NCBI Taxonomy" id="1618442"/>
    <lineage>
        <taxon>Bacteria</taxon>
        <taxon>Candidatus Gottesmaniibacteriota</taxon>
    </lineage>
</organism>
<dbReference type="Pfam" id="PF14238">
    <property type="entry name" value="DUF4340"/>
    <property type="match status" value="1"/>
</dbReference>
<comment type="caution">
    <text evidence="2">The sequence shown here is derived from an EMBL/GenBank/DDBJ whole genome shotgun (WGS) entry which is preliminary data.</text>
</comment>
<accession>A0A0G0ZCB6</accession>
<dbReference type="InterPro" id="IPR025641">
    <property type="entry name" value="DUF4340"/>
</dbReference>